<reference evidence="1" key="1">
    <citation type="submission" date="2018-01" db="EMBL/GenBank/DDBJ databases">
        <authorList>
            <person name="Clerissi C."/>
        </authorList>
    </citation>
    <scope>NUCLEOTIDE SEQUENCE</scope>
    <source>
        <strain evidence="1">Cupriavidus oxalaticus LMG 2235</strain>
    </source>
</reference>
<name>A0A375GGV0_9BURK</name>
<sequence length="70" mass="8285">MLHVCQVSRARLATCRTRRRCRHIYSNTGSASPRNIEFAESRSWDFSVYAWEINLVSDRNNPSLIRLFRI</sequence>
<organism evidence="1">
    <name type="scientific">Cupriavidus oxalaticus</name>
    <dbReference type="NCBI Taxonomy" id="96344"/>
    <lineage>
        <taxon>Bacteria</taxon>
        <taxon>Pseudomonadati</taxon>
        <taxon>Pseudomonadota</taxon>
        <taxon>Betaproteobacteria</taxon>
        <taxon>Burkholderiales</taxon>
        <taxon>Burkholderiaceae</taxon>
        <taxon>Cupriavidus</taxon>
    </lineage>
</organism>
<dbReference type="AlphaFoldDB" id="A0A375GGV0"/>
<gene>
    <name evidence="1" type="ORF">CO2235_MP10227</name>
</gene>
<comment type="caution">
    <text evidence="1">The sequence shown here is derived from an EMBL/GenBank/DDBJ whole genome shotgun (WGS) entry which is preliminary data.</text>
</comment>
<dbReference type="EMBL" id="OGUS01000132">
    <property type="protein sequence ID" value="SPC17884.1"/>
    <property type="molecule type" value="Genomic_DNA"/>
</dbReference>
<evidence type="ECO:0000313" key="1">
    <source>
        <dbReference type="EMBL" id="SPC17884.1"/>
    </source>
</evidence>
<protein>
    <submittedName>
        <fullName evidence="1">Uncharacterized protein</fullName>
    </submittedName>
</protein>
<accession>A0A375GGV0</accession>
<proteinExistence type="predicted"/>
<dbReference type="Proteomes" id="UP000256862">
    <property type="component" value="Plasmid CO2235_mp"/>
</dbReference>